<sequence length="210" mass="24740">MSDSSSSRGEEEIEEYERFHHLRLSLIGRRLAEGSSSRRQTTSRRHIDRERVECNHRLMRDYFDPNPVYNARIFRRRYRMQPRFFHRIMGDIVRSDPSFALRRDRLGQLSLSPEQKLTGAMRMLAYGSPTDQLDEYVRMGESTLMEVFRKLCNNIINMYGATYLRAPTPADLRILLSKASRRGFPGMIGSIDCMHWEWRNCPSGWTARKA</sequence>
<evidence type="ECO:0000313" key="1">
    <source>
        <dbReference type="EMBL" id="CAL1356972.1"/>
    </source>
</evidence>
<reference evidence="1 2" key="1">
    <citation type="submission" date="2024-04" db="EMBL/GenBank/DDBJ databases">
        <authorList>
            <person name="Fracassetti M."/>
        </authorList>
    </citation>
    <scope>NUCLEOTIDE SEQUENCE [LARGE SCALE GENOMIC DNA]</scope>
</reference>
<gene>
    <name evidence="1" type="ORF">LTRI10_LOCUS4635</name>
</gene>
<protein>
    <recommendedName>
        <fullName evidence="3">Nuclease HARBI1</fullName>
    </recommendedName>
</protein>
<name>A0AAV2CM13_9ROSI</name>
<proteinExistence type="predicted"/>
<dbReference type="Pfam" id="PF04827">
    <property type="entry name" value="Plant_tran"/>
    <property type="match status" value="1"/>
</dbReference>
<dbReference type="EMBL" id="OZ034813">
    <property type="protein sequence ID" value="CAL1356972.1"/>
    <property type="molecule type" value="Genomic_DNA"/>
</dbReference>
<dbReference type="InterPro" id="IPR006912">
    <property type="entry name" value="Harbinger_derived_prot"/>
</dbReference>
<dbReference type="PANTHER" id="PTHR47150">
    <property type="entry name" value="OS12G0169200 PROTEIN"/>
    <property type="match status" value="1"/>
</dbReference>
<keyword evidence="2" id="KW-1185">Reference proteome</keyword>
<evidence type="ECO:0008006" key="3">
    <source>
        <dbReference type="Google" id="ProtNLM"/>
    </source>
</evidence>
<evidence type="ECO:0000313" key="2">
    <source>
        <dbReference type="Proteomes" id="UP001497516"/>
    </source>
</evidence>
<accession>A0AAV2CM13</accession>
<dbReference type="PANTHER" id="PTHR47150:SF5">
    <property type="entry name" value="OS07G0546750 PROTEIN"/>
    <property type="match status" value="1"/>
</dbReference>
<dbReference type="Proteomes" id="UP001497516">
    <property type="component" value="Chromosome 1"/>
</dbReference>
<organism evidence="1 2">
    <name type="scientific">Linum trigynum</name>
    <dbReference type="NCBI Taxonomy" id="586398"/>
    <lineage>
        <taxon>Eukaryota</taxon>
        <taxon>Viridiplantae</taxon>
        <taxon>Streptophyta</taxon>
        <taxon>Embryophyta</taxon>
        <taxon>Tracheophyta</taxon>
        <taxon>Spermatophyta</taxon>
        <taxon>Magnoliopsida</taxon>
        <taxon>eudicotyledons</taxon>
        <taxon>Gunneridae</taxon>
        <taxon>Pentapetalae</taxon>
        <taxon>rosids</taxon>
        <taxon>fabids</taxon>
        <taxon>Malpighiales</taxon>
        <taxon>Linaceae</taxon>
        <taxon>Linum</taxon>
    </lineage>
</organism>
<dbReference type="AlphaFoldDB" id="A0AAV2CM13"/>